<dbReference type="PROSITE" id="PS51257">
    <property type="entry name" value="PROKAR_LIPOPROTEIN"/>
    <property type="match status" value="1"/>
</dbReference>
<protein>
    <submittedName>
        <fullName evidence="1">DUF3515 domain-containing protein</fullName>
    </submittedName>
</protein>
<dbReference type="RefSeq" id="WP_187577936.1">
    <property type="nucleotide sequence ID" value="NZ_CP060713.1"/>
</dbReference>
<evidence type="ECO:0000313" key="2">
    <source>
        <dbReference type="Proteomes" id="UP000515947"/>
    </source>
</evidence>
<keyword evidence="2" id="KW-1185">Reference proteome</keyword>
<dbReference type="InterPro" id="IPR021903">
    <property type="entry name" value="DUF3515"/>
</dbReference>
<organism evidence="1 2">
    <name type="scientific">Nocardioides mesophilus</name>
    <dbReference type="NCBI Taxonomy" id="433659"/>
    <lineage>
        <taxon>Bacteria</taxon>
        <taxon>Bacillati</taxon>
        <taxon>Actinomycetota</taxon>
        <taxon>Actinomycetes</taxon>
        <taxon>Propionibacteriales</taxon>
        <taxon>Nocardioidaceae</taxon>
        <taxon>Nocardioides</taxon>
    </lineage>
</organism>
<accession>A0A7G9R918</accession>
<sequence length="163" mass="17164">MPRRRPVLREPGVVAATAALLLTSACGGPLHVDPADAPGDQAKACRRLVAALPETVADQPRRDVDPAGSTVAAWGDPAIVLRCGVGTPDGFDDLSTCQVTNGVGWFIPEEQITGEPTEILMTTVDRTPAVQVRIPREYFPPAAAMVNLAAAIKQTTVQDDPCL</sequence>
<evidence type="ECO:0000313" key="1">
    <source>
        <dbReference type="EMBL" id="QNN52093.1"/>
    </source>
</evidence>
<dbReference type="EMBL" id="CP060713">
    <property type="protein sequence ID" value="QNN52093.1"/>
    <property type="molecule type" value="Genomic_DNA"/>
</dbReference>
<name>A0A7G9R918_9ACTN</name>
<dbReference type="Proteomes" id="UP000515947">
    <property type="component" value="Chromosome"/>
</dbReference>
<dbReference type="AlphaFoldDB" id="A0A7G9R918"/>
<dbReference type="KEGG" id="nmes:H9L09_16530"/>
<dbReference type="Pfam" id="PF12028">
    <property type="entry name" value="DUF3515"/>
    <property type="match status" value="1"/>
</dbReference>
<proteinExistence type="predicted"/>
<gene>
    <name evidence="1" type="ORF">H9L09_16530</name>
</gene>
<reference evidence="1 2" key="1">
    <citation type="submission" date="2020-08" db="EMBL/GenBank/DDBJ databases">
        <title>Genome sequence of Nocardioides mesophilus KACC 16243T.</title>
        <authorList>
            <person name="Hyun D.-W."/>
            <person name="Bae J.-W."/>
        </authorList>
    </citation>
    <scope>NUCLEOTIDE SEQUENCE [LARGE SCALE GENOMIC DNA]</scope>
    <source>
        <strain evidence="1 2">KACC 16243</strain>
    </source>
</reference>